<sequence length="233" mass="25343">MRATGATTATPQTDNTGPYCLVIYDHNHVPPQTDGTSDNQPHFTTLDLGIDRYNEAVAARTERDHALNSSQLPILQRPKPLKGTEEACAAWDKFSETTDEKDHDAMAKGDLHGGQLHRLNRAAVRPIADSHRVTIPNPDWARPIDAPATARALTTSRAPTTSRALAAARAPAAARGPAAARAPVAWNKGMLAAPVIRKKKTWVHRTQWDKSMLATSEEFMESVRATMGDARTS</sequence>
<evidence type="ECO:0000313" key="1">
    <source>
        <dbReference type="EMBL" id="OCL01751.1"/>
    </source>
</evidence>
<proteinExistence type="predicted"/>
<dbReference type="EMBL" id="KV751078">
    <property type="protein sequence ID" value="OCL01751.1"/>
    <property type="molecule type" value="Genomic_DNA"/>
</dbReference>
<accession>A0A8E2ENH8</accession>
<reference evidence="1 2" key="1">
    <citation type="journal article" date="2016" name="Nat. Commun.">
        <title>Ectomycorrhizal ecology is imprinted in the genome of the dominant symbiotic fungus Cenococcum geophilum.</title>
        <authorList>
            <consortium name="DOE Joint Genome Institute"/>
            <person name="Peter M."/>
            <person name="Kohler A."/>
            <person name="Ohm R.A."/>
            <person name="Kuo A."/>
            <person name="Krutzmann J."/>
            <person name="Morin E."/>
            <person name="Arend M."/>
            <person name="Barry K.W."/>
            <person name="Binder M."/>
            <person name="Choi C."/>
            <person name="Clum A."/>
            <person name="Copeland A."/>
            <person name="Grisel N."/>
            <person name="Haridas S."/>
            <person name="Kipfer T."/>
            <person name="LaButti K."/>
            <person name="Lindquist E."/>
            <person name="Lipzen A."/>
            <person name="Maire R."/>
            <person name="Meier B."/>
            <person name="Mihaltcheva S."/>
            <person name="Molinier V."/>
            <person name="Murat C."/>
            <person name="Poggeler S."/>
            <person name="Quandt C.A."/>
            <person name="Sperisen C."/>
            <person name="Tritt A."/>
            <person name="Tisserant E."/>
            <person name="Crous P.W."/>
            <person name="Henrissat B."/>
            <person name="Nehls U."/>
            <person name="Egli S."/>
            <person name="Spatafora J.W."/>
            <person name="Grigoriev I.V."/>
            <person name="Martin F.M."/>
        </authorList>
    </citation>
    <scope>NUCLEOTIDE SEQUENCE [LARGE SCALE GENOMIC DNA]</scope>
    <source>
        <strain evidence="1 2">CBS 207.34</strain>
    </source>
</reference>
<name>A0A8E2ENH8_9PEZI</name>
<keyword evidence="2" id="KW-1185">Reference proteome</keyword>
<protein>
    <submittedName>
        <fullName evidence="1">Uncharacterized protein</fullName>
    </submittedName>
</protein>
<dbReference type="Proteomes" id="UP000250140">
    <property type="component" value="Unassembled WGS sequence"/>
</dbReference>
<dbReference type="AlphaFoldDB" id="A0A8E2ENH8"/>
<gene>
    <name evidence="1" type="ORF">AOQ84DRAFT_306091</name>
</gene>
<organism evidence="1 2">
    <name type="scientific">Glonium stellatum</name>
    <dbReference type="NCBI Taxonomy" id="574774"/>
    <lineage>
        <taxon>Eukaryota</taxon>
        <taxon>Fungi</taxon>
        <taxon>Dikarya</taxon>
        <taxon>Ascomycota</taxon>
        <taxon>Pezizomycotina</taxon>
        <taxon>Dothideomycetes</taxon>
        <taxon>Pleosporomycetidae</taxon>
        <taxon>Gloniales</taxon>
        <taxon>Gloniaceae</taxon>
        <taxon>Glonium</taxon>
    </lineage>
</organism>
<dbReference type="OrthoDB" id="3784677at2759"/>
<evidence type="ECO:0000313" key="2">
    <source>
        <dbReference type="Proteomes" id="UP000250140"/>
    </source>
</evidence>